<evidence type="ECO:0000313" key="6">
    <source>
        <dbReference type="EMBL" id="NHN83755.1"/>
    </source>
</evidence>
<dbReference type="Proteomes" id="UP000635278">
    <property type="component" value="Unassembled WGS sequence"/>
</dbReference>
<dbReference type="InterPro" id="IPR005119">
    <property type="entry name" value="LysR_subst-bd"/>
</dbReference>
<dbReference type="SUPFAM" id="SSF53850">
    <property type="entry name" value="Periplasmic binding protein-like II"/>
    <property type="match status" value="1"/>
</dbReference>
<evidence type="ECO:0000259" key="5">
    <source>
        <dbReference type="PROSITE" id="PS50931"/>
    </source>
</evidence>
<dbReference type="InterPro" id="IPR036388">
    <property type="entry name" value="WH-like_DNA-bd_sf"/>
</dbReference>
<dbReference type="PANTHER" id="PTHR30419:SF8">
    <property type="entry name" value="NITROGEN ASSIMILATION TRANSCRIPTIONAL ACTIVATOR-RELATED"/>
    <property type="match status" value="1"/>
</dbReference>
<dbReference type="InterPro" id="IPR036390">
    <property type="entry name" value="WH_DNA-bd_sf"/>
</dbReference>
<keyword evidence="7" id="KW-1185">Reference proteome</keyword>
<organism evidence="6 7">
    <name type="scientific">Acetobacter musti</name>
    <dbReference type="NCBI Taxonomy" id="864732"/>
    <lineage>
        <taxon>Bacteria</taxon>
        <taxon>Pseudomonadati</taxon>
        <taxon>Pseudomonadota</taxon>
        <taxon>Alphaproteobacteria</taxon>
        <taxon>Acetobacterales</taxon>
        <taxon>Acetobacteraceae</taxon>
        <taxon>Acetobacter</taxon>
    </lineage>
</organism>
<gene>
    <name evidence="6" type="ORF">GOB93_03745</name>
</gene>
<protein>
    <submittedName>
        <fullName evidence="6">LysR family transcriptional regulator</fullName>
    </submittedName>
</protein>
<keyword evidence="4" id="KW-0804">Transcription</keyword>
<dbReference type="Gene3D" id="3.40.190.290">
    <property type="match status" value="1"/>
</dbReference>
<sequence length="322" mass="34883">MNSDDLALFALVAGDLSISRAAMALGLDQSTVSRRIGLLETQLGGQLFRRSGHGVRLTERGRLLLDYAERVGLILDEAFQAVQSRSGTGPAHLCIAAQPTIARMLFGSLSRAVRARFPATRIRLIEGLAAQILPRMDAGEIDLSILYVPEHTGGQHWEALLLEDVHLITPAGHPLEGSTVDVRDLGAIPLILPSTHHGLRVLVEKLASRYDFPLQLALECDGSISITKRLVRENCGCTILPSAAVLEDIASGTLKSFRLTNPTITRTVAATWPKKSLLTDDLSSILRILRHCTESIVAEERWPDARLCPATTSLPATAVENS</sequence>
<evidence type="ECO:0000256" key="3">
    <source>
        <dbReference type="ARBA" id="ARBA00023125"/>
    </source>
</evidence>
<evidence type="ECO:0000256" key="2">
    <source>
        <dbReference type="ARBA" id="ARBA00023015"/>
    </source>
</evidence>
<dbReference type="InterPro" id="IPR000847">
    <property type="entry name" value="LysR_HTH_N"/>
</dbReference>
<accession>A0ABX0JMA4</accession>
<proteinExistence type="inferred from homology"/>
<dbReference type="Pfam" id="PF00126">
    <property type="entry name" value="HTH_1"/>
    <property type="match status" value="1"/>
</dbReference>
<evidence type="ECO:0000313" key="7">
    <source>
        <dbReference type="Proteomes" id="UP000635278"/>
    </source>
</evidence>
<dbReference type="SUPFAM" id="SSF46785">
    <property type="entry name" value="Winged helix' DNA-binding domain"/>
    <property type="match status" value="1"/>
</dbReference>
<evidence type="ECO:0000256" key="4">
    <source>
        <dbReference type="ARBA" id="ARBA00023163"/>
    </source>
</evidence>
<comment type="caution">
    <text evidence="6">The sequence shown here is derived from an EMBL/GenBank/DDBJ whole genome shotgun (WGS) entry which is preliminary data.</text>
</comment>
<feature type="domain" description="HTH lysR-type" evidence="5">
    <location>
        <begin position="1"/>
        <end position="58"/>
    </location>
</feature>
<dbReference type="EMBL" id="WOTB01000003">
    <property type="protein sequence ID" value="NHN83755.1"/>
    <property type="molecule type" value="Genomic_DNA"/>
</dbReference>
<reference evidence="6 7" key="1">
    <citation type="journal article" date="2020" name="Int. J. Syst. Evol. Microbiol.">
        <title>Novel acetic acid bacteria from cider fermentations: Acetobacter conturbans sp. nov. and Acetobacter fallax sp. nov.</title>
        <authorList>
            <person name="Sombolestani A.S."/>
            <person name="Cleenwerck I."/>
            <person name="Cnockaert M."/>
            <person name="Borremans W."/>
            <person name="Wieme A.D."/>
            <person name="De Vuyst L."/>
            <person name="Vandamme P."/>
        </authorList>
    </citation>
    <scope>NUCLEOTIDE SEQUENCE [LARGE SCALE GENOMIC DNA]</scope>
    <source>
        <strain evidence="6 7">LMG 30640</strain>
    </source>
</reference>
<evidence type="ECO:0000256" key="1">
    <source>
        <dbReference type="ARBA" id="ARBA00009437"/>
    </source>
</evidence>
<keyword evidence="2" id="KW-0805">Transcription regulation</keyword>
<comment type="similarity">
    <text evidence="1">Belongs to the LysR transcriptional regulatory family.</text>
</comment>
<dbReference type="PANTHER" id="PTHR30419">
    <property type="entry name" value="HTH-TYPE TRANSCRIPTIONAL REGULATOR YBHD"/>
    <property type="match status" value="1"/>
</dbReference>
<dbReference type="Pfam" id="PF03466">
    <property type="entry name" value="LysR_substrate"/>
    <property type="match status" value="1"/>
</dbReference>
<dbReference type="PRINTS" id="PR00039">
    <property type="entry name" value="HTHLYSR"/>
</dbReference>
<keyword evidence="3" id="KW-0238">DNA-binding</keyword>
<dbReference type="RefSeq" id="WP_173582182.1">
    <property type="nucleotide sequence ID" value="NZ_WOTB01000003.1"/>
</dbReference>
<name>A0ABX0JMA4_9PROT</name>
<dbReference type="Gene3D" id="1.10.10.10">
    <property type="entry name" value="Winged helix-like DNA-binding domain superfamily/Winged helix DNA-binding domain"/>
    <property type="match status" value="1"/>
</dbReference>
<dbReference type="PROSITE" id="PS50931">
    <property type="entry name" value="HTH_LYSR"/>
    <property type="match status" value="1"/>
</dbReference>
<dbReference type="InterPro" id="IPR050950">
    <property type="entry name" value="HTH-type_LysR_regulators"/>
</dbReference>